<feature type="region of interest" description="Disordered" evidence="2">
    <location>
        <begin position="240"/>
        <end position="267"/>
    </location>
</feature>
<gene>
    <name evidence="3" type="ORF">ATN07_32485</name>
</gene>
<keyword evidence="3" id="KW-0614">Plasmid</keyword>
<accession>A0A160LJS6</accession>
<keyword evidence="1" id="KW-0175">Coiled coil</keyword>
<proteinExistence type="predicted"/>
<feature type="coiled-coil region" evidence="1">
    <location>
        <begin position="335"/>
        <end position="369"/>
    </location>
</feature>
<geneLocation type="plasmid" evidence="3">
    <name>pAM65-52-3-235K</name>
</geneLocation>
<sequence length="465" mass="50774">MNILKWKGLDIDPKEIHESVTTKAEISQIDTAFNESTSESGITVLYPKIEAIHEGRTRNFNRYTAEKLKGNHELKSGVYSWTQPFPKPVIHNHDVNTEATGRVYSASFTEYTSAGRPGIIVTPKITQEKAIKDILEGRLLTVSIGATTNAAVCTVCGTDIINEGWCGHMRGEQYDGNVCEWVAGDLFFDELSWVNVPADSDAMITTNGLTSNTMSTGEGVTDLGGGKIVASSIKANHIDTSTSTLTPDSGVVKSVSESNEKEENIVTQEDKNVVTEPVVEEAAPVTEEKDEATTEETVVEETVEEATQEVTEEETPATTVEETPVVEEPVVTEQEETQSAELTQVQEELVEAKNTIEELTSANEKLAKDLHESTVGFLVDLRMAVGKESSREDATTKFAARSIESLRDSISDILAEKPPIQTTRTVEHVEKPVGKVVTESKTLATESLKVTSNEEAIIRLLTGRR</sequence>
<dbReference type="PATRIC" id="fig|1430.6.peg.2206"/>
<organism evidence="3">
    <name type="scientific">Bacillus thuringiensis subsp. israelensis</name>
    <dbReference type="NCBI Taxonomy" id="1430"/>
    <lineage>
        <taxon>Bacteria</taxon>
        <taxon>Bacillati</taxon>
        <taxon>Bacillota</taxon>
        <taxon>Bacilli</taxon>
        <taxon>Bacillales</taxon>
        <taxon>Bacillaceae</taxon>
        <taxon>Bacillus</taxon>
        <taxon>Bacillus cereus group</taxon>
    </lineage>
</organism>
<evidence type="ECO:0000313" key="3">
    <source>
        <dbReference type="EMBL" id="AND28449.1"/>
    </source>
</evidence>
<dbReference type="EMBL" id="CP013278">
    <property type="protein sequence ID" value="AND28449.1"/>
    <property type="molecule type" value="Genomic_DNA"/>
</dbReference>
<dbReference type="RefSeq" id="WP_003310360.1">
    <property type="nucleotide sequence ID" value="NZ_CP013278.1"/>
</dbReference>
<name>A0A160LJS6_BACTI</name>
<protein>
    <submittedName>
        <fullName evidence="3">Uncharacterized protein</fullName>
    </submittedName>
</protein>
<evidence type="ECO:0000256" key="2">
    <source>
        <dbReference type="SAM" id="MobiDB-lite"/>
    </source>
</evidence>
<dbReference type="AlphaFoldDB" id="A0A160LJS6"/>
<feature type="compositionally biased region" description="Basic and acidic residues" evidence="2">
    <location>
        <begin position="258"/>
        <end position="267"/>
    </location>
</feature>
<evidence type="ECO:0000256" key="1">
    <source>
        <dbReference type="SAM" id="Coils"/>
    </source>
</evidence>
<reference evidence="3" key="1">
    <citation type="journal article" date="2017" name="Res. Microbiol.">
        <title>Comparative genomics of extrachromosomal elements in Bacillus thuringiensis subsp. israelensis.</title>
        <authorList>
            <person name="Bolotin A."/>
            <person name="Gillis A."/>
            <person name="Sanchis V."/>
            <person name="Nielsen-LeRoux C."/>
            <person name="Mahillon J."/>
            <person name="Lereclus D."/>
            <person name="Sorokin A."/>
        </authorList>
    </citation>
    <scope>NUCLEOTIDE SEQUENCE</scope>
    <source>
        <strain evidence="3">AM65-52</strain>
        <plasmid evidence="3">pAM65-52-3-235K</plasmid>
    </source>
</reference>